<reference evidence="3 4" key="1">
    <citation type="journal article" date="2010" name="PLoS Biol.">
        <title>Multi-platform next-generation sequencing of the domestic turkey (Meleagris gallopavo): genome assembly and analysis.</title>
        <authorList>
            <person name="Dalloul R.A."/>
            <person name="Long J.A."/>
            <person name="Zimin A.V."/>
            <person name="Aslam L."/>
            <person name="Beal K."/>
            <person name="Blomberg L.A."/>
            <person name="Bouffard P."/>
            <person name="Burt D.W."/>
            <person name="Crasta O."/>
            <person name="Crooijmans R.P."/>
            <person name="Cooper K."/>
            <person name="Coulombe R.A."/>
            <person name="De S."/>
            <person name="Delany M.E."/>
            <person name="Dodgson J.B."/>
            <person name="Dong J.J."/>
            <person name="Evans C."/>
            <person name="Frederickson K.M."/>
            <person name="Flicek P."/>
            <person name="Florea L."/>
            <person name="Folkerts O."/>
            <person name="Groenen M.A."/>
            <person name="Harkins T.T."/>
            <person name="Herrero J."/>
            <person name="Hoffmann S."/>
            <person name="Megens H.J."/>
            <person name="Jiang A."/>
            <person name="de Jong P."/>
            <person name="Kaiser P."/>
            <person name="Kim H."/>
            <person name="Kim K.W."/>
            <person name="Kim S."/>
            <person name="Langenberger D."/>
            <person name="Lee M.K."/>
            <person name="Lee T."/>
            <person name="Mane S."/>
            <person name="Marcais G."/>
            <person name="Marz M."/>
            <person name="McElroy A.P."/>
            <person name="Modise T."/>
            <person name="Nefedov M."/>
            <person name="Notredame C."/>
            <person name="Paton I.R."/>
            <person name="Payne W.S."/>
            <person name="Pertea G."/>
            <person name="Prickett D."/>
            <person name="Puiu D."/>
            <person name="Qioa D."/>
            <person name="Raineri E."/>
            <person name="Ruffier M."/>
            <person name="Salzberg S.L."/>
            <person name="Schatz M.C."/>
            <person name="Scheuring C."/>
            <person name="Schmidt C.J."/>
            <person name="Schroeder S."/>
            <person name="Searle S.M."/>
            <person name="Smith E.J."/>
            <person name="Smith J."/>
            <person name="Sonstegard T.S."/>
            <person name="Stadler P.F."/>
            <person name="Tafer H."/>
            <person name="Tu Z.J."/>
            <person name="Van Tassell C.P."/>
            <person name="Vilella A.J."/>
            <person name="Williams K.P."/>
            <person name="Yorke J.A."/>
            <person name="Zhang L."/>
            <person name="Zhang H.B."/>
            <person name="Zhang X."/>
            <person name="Zhang Y."/>
            <person name="Reed K.M."/>
        </authorList>
    </citation>
    <scope>NUCLEOTIDE SEQUENCE [LARGE SCALE GENOMIC DNA]</scope>
</reference>
<dbReference type="GO" id="GO:0007165">
    <property type="term" value="P:signal transduction"/>
    <property type="evidence" value="ECO:0007669"/>
    <property type="project" value="InterPro"/>
</dbReference>
<feature type="domain" description="Rho-GAP" evidence="2">
    <location>
        <begin position="45"/>
        <end position="219"/>
    </location>
</feature>
<dbReference type="Proteomes" id="UP000001645">
    <property type="component" value="Chromosome 8"/>
</dbReference>
<reference evidence="3" key="2">
    <citation type="submission" date="2025-08" db="UniProtKB">
        <authorList>
            <consortium name="Ensembl"/>
        </authorList>
    </citation>
    <scope>IDENTIFICATION</scope>
</reference>
<accession>G1MV15</accession>
<evidence type="ECO:0000313" key="3">
    <source>
        <dbReference type="Ensembl" id="ENSMGAP00000002438.2"/>
    </source>
</evidence>
<dbReference type="Gene3D" id="1.10.555.10">
    <property type="entry name" value="Rho GTPase activation protein"/>
    <property type="match status" value="1"/>
</dbReference>
<dbReference type="GO" id="GO:0005737">
    <property type="term" value="C:cytoplasm"/>
    <property type="evidence" value="ECO:0007669"/>
    <property type="project" value="TreeGrafter"/>
</dbReference>
<dbReference type="InParanoid" id="G1MV15"/>
<sequence length="219" mass="24836">MLSEIELDFGWSFVEPQELDSVFLVGPIQLWTFYDSNEHNNCNKMLLQILSTSVIFVYYCAFLKNFLRCSSHHTGLQRVGIFRISGSVNKIKELKQKYNQGEEVDLINHGDVDSVASLLKLFLNELPVAVLPDNYPQFTFFEHLLQLISCLPKAHQNLLQFLSAFLLKVATYSAVNCMTLENLAIVFGPALFKALDILVPLNCMLIPEQWAALLASSRC</sequence>
<dbReference type="Ensembl" id="ENSMGAT00000003116.2">
    <property type="protein sequence ID" value="ENSMGAP00000002438.2"/>
    <property type="gene ID" value="ENSMGAG00000002819.2"/>
</dbReference>
<dbReference type="GeneTree" id="ENSGT00940000165908"/>
<evidence type="ECO:0000313" key="4">
    <source>
        <dbReference type="Proteomes" id="UP000001645"/>
    </source>
</evidence>
<protein>
    <recommendedName>
        <fullName evidence="2">Rho-GAP domain-containing protein</fullName>
    </recommendedName>
</protein>
<dbReference type="CDD" id="cd00159">
    <property type="entry name" value="RhoGAP"/>
    <property type="match status" value="1"/>
</dbReference>
<dbReference type="Bgee" id="ENSMGAG00000002819">
    <property type="expression patterns" value="Expressed in pectoralis major and 2 other cell types or tissues"/>
</dbReference>
<organism evidence="3 4">
    <name type="scientific">Meleagris gallopavo</name>
    <name type="common">Wild turkey</name>
    <dbReference type="NCBI Taxonomy" id="9103"/>
    <lineage>
        <taxon>Eukaryota</taxon>
        <taxon>Metazoa</taxon>
        <taxon>Chordata</taxon>
        <taxon>Craniata</taxon>
        <taxon>Vertebrata</taxon>
        <taxon>Euteleostomi</taxon>
        <taxon>Archelosauria</taxon>
        <taxon>Archosauria</taxon>
        <taxon>Dinosauria</taxon>
        <taxon>Saurischia</taxon>
        <taxon>Theropoda</taxon>
        <taxon>Coelurosauria</taxon>
        <taxon>Aves</taxon>
        <taxon>Neognathae</taxon>
        <taxon>Galloanserae</taxon>
        <taxon>Galliformes</taxon>
        <taxon>Phasianidae</taxon>
        <taxon>Meleagridinae</taxon>
        <taxon>Meleagris</taxon>
    </lineage>
</organism>
<reference evidence="3" key="3">
    <citation type="submission" date="2025-09" db="UniProtKB">
        <authorList>
            <consortium name="Ensembl"/>
        </authorList>
    </citation>
    <scope>IDENTIFICATION</scope>
</reference>
<dbReference type="PANTHER" id="PTHR23176:SF129">
    <property type="entry name" value="RHO GTPASE ACTIVATING PROTEIN AT 16F, ISOFORM E-RELATED"/>
    <property type="match status" value="1"/>
</dbReference>
<dbReference type="HOGENOM" id="CLU_015883_3_0_1"/>
<name>G1MV15_MELGA</name>
<evidence type="ECO:0000259" key="2">
    <source>
        <dbReference type="PROSITE" id="PS50238"/>
    </source>
</evidence>
<dbReference type="InterPro" id="IPR050729">
    <property type="entry name" value="Rho-GAP"/>
</dbReference>
<dbReference type="PROSITE" id="PS50238">
    <property type="entry name" value="RHOGAP"/>
    <property type="match status" value="1"/>
</dbReference>
<dbReference type="AlphaFoldDB" id="G1MV15"/>
<dbReference type="SMART" id="SM00324">
    <property type="entry name" value="RhoGAP"/>
    <property type="match status" value="1"/>
</dbReference>
<dbReference type="PANTHER" id="PTHR23176">
    <property type="entry name" value="RHO/RAC/CDC GTPASE-ACTIVATING PROTEIN"/>
    <property type="match status" value="1"/>
</dbReference>
<evidence type="ECO:0000256" key="1">
    <source>
        <dbReference type="ARBA" id="ARBA00022468"/>
    </source>
</evidence>
<keyword evidence="4" id="KW-1185">Reference proteome</keyword>
<proteinExistence type="predicted"/>
<dbReference type="GO" id="GO:0005096">
    <property type="term" value="F:GTPase activator activity"/>
    <property type="evidence" value="ECO:0007669"/>
    <property type="project" value="UniProtKB-KW"/>
</dbReference>
<keyword evidence="1" id="KW-0343">GTPase activation</keyword>
<dbReference type="SUPFAM" id="SSF48350">
    <property type="entry name" value="GTPase activation domain, GAP"/>
    <property type="match status" value="1"/>
</dbReference>
<dbReference type="InterPro" id="IPR000198">
    <property type="entry name" value="RhoGAP_dom"/>
</dbReference>
<dbReference type="InterPro" id="IPR008936">
    <property type="entry name" value="Rho_GTPase_activation_prot"/>
</dbReference>
<dbReference type="Pfam" id="PF00620">
    <property type="entry name" value="RhoGAP"/>
    <property type="match status" value="1"/>
</dbReference>